<proteinExistence type="predicted"/>
<protein>
    <submittedName>
        <fullName evidence="1">Phosphohydrolase</fullName>
    </submittedName>
</protein>
<accession>A0ABV0KIV3</accession>
<dbReference type="Gene3D" id="1.10.3210.10">
    <property type="entry name" value="Hypothetical protein af1432"/>
    <property type="match status" value="1"/>
</dbReference>
<evidence type="ECO:0000313" key="1">
    <source>
        <dbReference type="EMBL" id="MEP1059186.1"/>
    </source>
</evidence>
<dbReference type="SUPFAM" id="SSF109604">
    <property type="entry name" value="HD-domain/PDEase-like"/>
    <property type="match status" value="1"/>
</dbReference>
<organism evidence="1 2">
    <name type="scientific">Stenomitos frigidus AS-A4</name>
    <dbReference type="NCBI Taxonomy" id="2933935"/>
    <lineage>
        <taxon>Bacteria</taxon>
        <taxon>Bacillati</taxon>
        <taxon>Cyanobacteriota</taxon>
        <taxon>Cyanophyceae</taxon>
        <taxon>Leptolyngbyales</taxon>
        <taxon>Leptolyngbyaceae</taxon>
        <taxon>Stenomitos</taxon>
    </lineage>
</organism>
<reference evidence="1 2" key="1">
    <citation type="submission" date="2022-04" db="EMBL/GenBank/DDBJ databases">
        <title>Positive selection, recombination, and allopatry shape intraspecific diversity of widespread and dominant cyanobacteria.</title>
        <authorList>
            <person name="Wei J."/>
            <person name="Shu W."/>
            <person name="Hu C."/>
        </authorList>
    </citation>
    <scope>NUCLEOTIDE SEQUENCE [LARGE SCALE GENOMIC DNA]</scope>
    <source>
        <strain evidence="1 2">AS-A4</strain>
    </source>
</reference>
<name>A0ABV0KIV3_9CYAN</name>
<comment type="caution">
    <text evidence="1">The sequence shown here is derived from an EMBL/GenBank/DDBJ whole genome shotgun (WGS) entry which is preliminary data.</text>
</comment>
<sequence>MGLSLNQLLGRAVAIAATAHQNQLDKANAPYILHPLRLLLRGQTPLEQIVAVLHDVVEDSDWTLEQLAAEGFPSEAIAALDCLTRRSDESYDDFMDRVLTNPLAMRVKRYDLEDNMTLTRMAVLTAKDTERLQRYHAVYQRLLQVLET</sequence>
<evidence type="ECO:0000313" key="2">
    <source>
        <dbReference type="Proteomes" id="UP001476950"/>
    </source>
</evidence>
<keyword evidence="2" id="KW-1185">Reference proteome</keyword>
<gene>
    <name evidence="1" type="ORF">NDI38_12125</name>
</gene>
<dbReference type="EMBL" id="JAMPLM010000009">
    <property type="protein sequence ID" value="MEP1059186.1"/>
    <property type="molecule type" value="Genomic_DNA"/>
</dbReference>
<dbReference type="Proteomes" id="UP001476950">
    <property type="component" value="Unassembled WGS sequence"/>
</dbReference>
<dbReference type="RefSeq" id="WP_190448949.1">
    <property type="nucleotide sequence ID" value="NZ_JAMPLM010000009.1"/>
</dbReference>